<organism evidence="2 3">
    <name type="scientific">Streptomyces globisporus</name>
    <dbReference type="NCBI Taxonomy" id="1908"/>
    <lineage>
        <taxon>Bacteria</taxon>
        <taxon>Bacillati</taxon>
        <taxon>Actinomycetota</taxon>
        <taxon>Actinomycetes</taxon>
        <taxon>Kitasatosporales</taxon>
        <taxon>Streptomycetaceae</taxon>
        <taxon>Streptomyces</taxon>
    </lineage>
</organism>
<dbReference type="InterPro" id="IPR009100">
    <property type="entry name" value="AcylCoA_DH/oxidase_NM_dom_sf"/>
</dbReference>
<dbReference type="InterPro" id="IPR006091">
    <property type="entry name" value="Acyl-CoA_Oxase/DH_mid-dom"/>
</dbReference>
<dbReference type="Proteomes" id="UP001154015">
    <property type="component" value="Unassembled WGS sequence"/>
</dbReference>
<sequence length="81" mass="8869">MWRLDGVKRWLSFGQVAHCFLVFAKHGDRSVGILVRRDDPGVTVVPSRPTSGFRSAMPADLHLDGCRVPADRTAGAARPAR</sequence>
<dbReference type="Pfam" id="PF02770">
    <property type="entry name" value="Acyl-CoA_dh_M"/>
    <property type="match status" value="1"/>
</dbReference>
<gene>
    <name evidence="2" type="ORF">SGL43_05088</name>
</gene>
<dbReference type="Gene3D" id="2.40.110.10">
    <property type="entry name" value="Butyryl-CoA Dehydrogenase, subunit A, domain 2"/>
    <property type="match status" value="1"/>
</dbReference>
<evidence type="ECO:0000313" key="2">
    <source>
        <dbReference type="EMBL" id="CAH9418040.1"/>
    </source>
</evidence>
<dbReference type="SUPFAM" id="SSF56645">
    <property type="entry name" value="Acyl-CoA dehydrogenase NM domain-like"/>
    <property type="match status" value="1"/>
</dbReference>
<comment type="caution">
    <text evidence="2">The sequence shown here is derived from an EMBL/GenBank/DDBJ whole genome shotgun (WGS) entry which is preliminary data.</text>
</comment>
<evidence type="ECO:0000259" key="1">
    <source>
        <dbReference type="Pfam" id="PF02770"/>
    </source>
</evidence>
<accession>A0ABM9H345</accession>
<name>A0ABM9H345_STRGL</name>
<evidence type="ECO:0000313" key="3">
    <source>
        <dbReference type="Proteomes" id="UP001154015"/>
    </source>
</evidence>
<feature type="domain" description="Acyl-CoA oxidase/dehydrogenase middle" evidence="1">
    <location>
        <begin position="2"/>
        <end position="66"/>
    </location>
</feature>
<protein>
    <recommendedName>
        <fullName evidence="1">Acyl-CoA oxidase/dehydrogenase middle domain-containing protein</fullName>
    </recommendedName>
</protein>
<reference evidence="2" key="1">
    <citation type="submission" date="2022-03" db="EMBL/GenBank/DDBJ databases">
        <authorList>
            <person name="Leyn A S."/>
        </authorList>
    </citation>
    <scope>NUCLEOTIDE SEQUENCE</scope>
    <source>
        <strain evidence="2">Streptomyces globisporus 4-3</strain>
    </source>
</reference>
<dbReference type="EMBL" id="CAKXYP010000016">
    <property type="protein sequence ID" value="CAH9418040.1"/>
    <property type="molecule type" value="Genomic_DNA"/>
</dbReference>
<proteinExistence type="predicted"/>
<dbReference type="InterPro" id="IPR046373">
    <property type="entry name" value="Acyl-CoA_Oxase/DH_mid-dom_sf"/>
</dbReference>
<keyword evidence="3" id="KW-1185">Reference proteome</keyword>
<dbReference type="RefSeq" id="WP_318575168.1">
    <property type="nucleotide sequence ID" value="NZ_CAKXYP010000016.1"/>
</dbReference>